<feature type="transmembrane region" description="Helical" evidence="11">
    <location>
        <begin position="541"/>
        <end position="562"/>
    </location>
</feature>
<comment type="caution">
    <text evidence="12">The sequence shown here is derived from an EMBL/GenBank/DDBJ whole genome shotgun (WGS) entry which is preliminary data.</text>
</comment>
<evidence type="ECO:0000256" key="5">
    <source>
        <dbReference type="ARBA" id="ARBA00022679"/>
    </source>
</evidence>
<dbReference type="InterPro" id="IPR037675">
    <property type="entry name" value="PIG-O_N"/>
</dbReference>
<keyword evidence="9 11" id="KW-0472">Membrane</keyword>
<feature type="transmembrane region" description="Helical" evidence="11">
    <location>
        <begin position="509"/>
        <end position="529"/>
    </location>
</feature>
<dbReference type="InterPro" id="IPR002591">
    <property type="entry name" value="Phosphodiest/P_Trfase"/>
</dbReference>
<dbReference type="GO" id="GO:0005789">
    <property type="term" value="C:endoplasmic reticulum membrane"/>
    <property type="evidence" value="ECO:0007669"/>
    <property type="project" value="UniProtKB-SubCell"/>
</dbReference>
<name>A0A6G0XJI8_9STRA</name>
<keyword evidence="6 11" id="KW-0812">Transmembrane</keyword>
<keyword evidence="8 11" id="KW-1133">Transmembrane helix</keyword>
<evidence type="ECO:0000256" key="9">
    <source>
        <dbReference type="ARBA" id="ARBA00023136"/>
    </source>
</evidence>
<keyword evidence="7" id="KW-0256">Endoplasmic reticulum</keyword>
<sequence>MRSTAADLWVFLVLHGAALFLFTNGFFLTRYEATDVSPCSQMTALSTTQYLRHHEPSTSGCWSNVKFPRVVYIVIDALRFDFMHEASMDEQKQKSRDGGKFFLNHMPHVHRLLHDRPAHSLLFRFVADAPTMTMQRLKGLTTGSLPTFLDIKDNMNSDEIVEDSWIKQLAALNKRIVFMGDDTWDKLYPNTFLRNYSFDSFNVKDLHTVDNGVLKHFFPELHANDWDVLIAHFLGVDHIGHTFGPNHPTMESKLHQMDAFLAEMTEQLPPDTLAVVLGDHGMSSDGNHGGASPEETGAALFLYSRNEPLHAINNKNESIYTTLFQSADEVAQVDLVPSLSLLMGLPIPFGNLGAIIPHLFFMSSSSAAFNHSEALAQVNEALLVNARQLRRYFHTTQTIRMDQPAMLDLENLFASALAASEDAMEHHRLLVAYLRDGLSLARSLYTQFDLVGMGWGIALLALSTLVVLLQAPLRSFLHIVMAVVLGLAFTSLWPLLAPRASLSWLPGAFLPRFVATAGPFSILMGFELPRLSSFCLQLNRTSLTTAVLVVLHGASLFSNSYINVQPKLLLFLSATAIVLFGFDLVAAKDTSRGASFFLLCLLFRIYVAWTPPNIVYTAITPLETILPMLGLGLVVLRVHPPSFVSYLCIWLYWFDVLPLVLPWLVYAWTLVHCSQLIALVLVFVLVLGPSSPGVVLLFLCLSYLFRPSESTSRTWSYCFLLHSFYFQSGHGNSFASLQNAAAFVGLSEFHYHTAGFLLALNTFGAFGIGVHFSLCPLHDDLCCHESSPSHGMGYLCSEVCF</sequence>
<keyword evidence="5" id="KW-0808">Transferase</keyword>
<feature type="transmembrane region" description="Helical" evidence="11">
    <location>
        <begin position="568"/>
        <end position="586"/>
    </location>
</feature>
<feature type="transmembrane region" description="Helical" evidence="11">
    <location>
        <begin position="450"/>
        <end position="469"/>
    </location>
</feature>
<gene>
    <name evidence="12" type="ORF">Ae201684_004071</name>
</gene>
<dbReference type="Gene3D" id="3.40.720.10">
    <property type="entry name" value="Alkaline Phosphatase, subunit A"/>
    <property type="match status" value="1"/>
</dbReference>
<comment type="similarity">
    <text evidence="3">Belongs to the PIGG/PIGN/PIGO family. PIGO subfamily.</text>
</comment>
<comment type="pathway">
    <text evidence="2">Glycolipid biosynthesis; glycosylphosphatidylinositol-anchor biosynthesis.</text>
</comment>
<evidence type="ECO:0000256" key="11">
    <source>
        <dbReference type="SAM" id="Phobius"/>
    </source>
</evidence>
<keyword evidence="13" id="KW-1185">Reference proteome</keyword>
<feature type="transmembrane region" description="Helical" evidence="11">
    <location>
        <begin position="476"/>
        <end position="497"/>
    </location>
</feature>
<feature type="transmembrane region" description="Helical" evidence="11">
    <location>
        <begin position="676"/>
        <end position="705"/>
    </location>
</feature>
<evidence type="ECO:0000256" key="1">
    <source>
        <dbReference type="ARBA" id="ARBA00004477"/>
    </source>
</evidence>
<dbReference type="SUPFAM" id="SSF53649">
    <property type="entry name" value="Alkaline phosphatase-like"/>
    <property type="match status" value="1"/>
</dbReference>
<feature type="transmembrane region" description="Helical" evidence="11">
    <location>
        <begin position="615"/>
        <end position="636"/>
    </location>
</feature>
<reference evidence="12 13" key="1">
    <citation type="submission" date="2019-07" db="EMBL/GenBank/DDBJ databases">
        <title>Genomics analysis of Aphanomyces spp. identifies a new class of oomycete effector associated with host adaptation.</title>
        <authorList>
            <person name="Gaulin E."/>
        </authorList>
    </citation>
    <scope>NUCLEOTIDE SEQUENCE [LARGE SCALE GENOMIC DNA]</scope>
    <source>
        <strain evidence="12 13">ATCC 201684</strain>
    </source>
</reference>
<dbReference type="VEuPathDB" id="FungiDB:AeMF1_013612"/>
<dbReference type="CDD" id="cd16023">
    <property type="entry name" value="GPI_EPT_3"/>
    <property type="match status" value="1"/>
</dbReference>
<dbReference type="UniPathway" id="UPA00196"/>
<dbReference type="Pfam" id="PF01663">
    <property type="entry name" value="Phosphodiest"/>
    <property type="match status" value="1"/>
</dbReference>
<evidence type="ECO:0000313" key="13">
    <source>
        <dbReference type="Proteomes" id="UP000481153"/>
    </source>
</evidence>
<organism evidence="12 13">
    <name type="scientific">Aphanomyces euteiches</name>
    <dbReference type="NCBI Taxonomy" id="100861"/>
    <lineage>
        <taxon>Eukaryota</taxon>
        <taxon>Sar</taxon>
        <taxon>Stramenopiles</taxon>
        <taxon>Oomycota</taxon>
        <taxon>Saprolegniomycetes</taxon>
        <taxon>Saprolegniales</taxon>
        <taxon>Verrucalvaceae</taxon>
        <taxon>Aphanomyces</taxon>
    </lineage>
</organism>
<dbReference type="EMBL" id="VJMJ01000051">
    <property type="protein sequence ID" value="KAF0740526.1"/>
    <property type="molecule type" value="Genomic_DNA"/>
</dbReference>
<evidence type="ECO:0000256" key="8">
    <source>
        <dbReference type="ARBA" id="ARBA00022989"/>
    </source>
</evidence>
<feature type="transmembrane region" description="Helical" evidence="11">
    <location>
        <begin position="643"/>
        <end position="664"/>
    </location>
</feature>
<dbReference type="InterPro" id="IPR039524">
    <property type="entry name" value="PIGO/GPI13"/>
</dbReference>
<evidence type="ECO:0000256" key="6">
    <source>
        <dbReference type="ARBA" id="ARBA00022692"/>
    </source>
</evidence>
<evidence type="ECO:0000313" key="12">
    <source>
        <dbReference type="EMBL" id="KAF0740526.1"/>
    </source>
</evidence>
<evidence type="ECO:0000256" key="4">
    <source>
        <dbReference type="ARBA" id="ARBA00022502"/>
    </source>
</evidence>
<proteinExistence type="inferred from homology"/>
<feature type="transmembrane region" description="Helical" evidence="11">
    <location>
        <begin position="593"/>
        <end position="609"/>
    </location>
</feature>
<comment type="subcellular location">
    <subcellularLocation>
        <location evidence="1">Endoplasmic reticulum membrane</location>
        <topology evidence="1">Multi-pass membrane protein</topology>
    </subcellularLocation>
</comment>
<evidence type="ECO:0000256" key="10">
    <source>
        <dbReference type="ARBA" id="ARBA00023180"/>
    </source>
</evidence>
<evidence type="ECO:0000256" key="7">
    <source>
        <dbReference type="ARBA" id="ARBA00022824"/>
    </source>
</evidence>
<dbReference type="AlphaFoldDB" id="A0A6G0XJI8"/>
<dbReference type="GO" id="GO:0006506">
    <property type="term" value="P:GPI anchor biosynthetic process"/>
    <property type="evidence" value="ECO:0007669"/>
    <property type="project" value="UniProtKB-UniPathway"/>
</dbReference>
<dbReference type="PANTHER" id="PTHR23071:SF1">
    <property type="entry name" value="GPI ETHANOLAMINE PHOSPHATE TRANSFERASE 3"/>
    <property type="match status" value="1"/>
</dbReference>
<accession>A0A6G0XJI8</accession>
<protein>
    <submittedName>
        <fullName evidence="12">Uncharacterized protein</fullName>
    </submittedName>
</protein>
<dbReference type="PANTHER" id="PTHR23071">
    <property type="entry name" value="PHOSPHATIDYLINOSITOL GLYCAN"/>
    <property type="match status" value="1"/>
</dbReference>
<dbReference type="GO" id="GO:0051377">
    <property type="term" value="F:mannose-ethanolamine phosphotransferase activity"/>
    <property type="evidence" value="ECO:0007669"/>
    <property type="project" value="InterPro"/>
</dbReference>
<keyword evidence="10" id="KW-0325">Glycoprotein</keyword>
<evidence type="ECO:0000256" key="2">
    <source>
        <dbReference type="ARBA" id="ARBA00004687"/>
    </source>
</evidence>
<keyword evidence="4" id="KW-0337">GPI-anchor biosynthesis</keyword>
<dbReference type="InterPro" id="IPR017850">
    <property type="entry name" value="Alkaline_phosphatase_core_sf"/>
</dbReference>
<evidence type="ECO:0000256" key="3">
    <source>
        <dbReference type="ARBA" id="ARBA00008695"/>
    </source>
</evidence>
<dbReference type="Proteomes" id="UP000481153">
    <property type="component" value="Unassembled WGS sequence"/>
</dbReference>